<dbReference type="InterPro" id="IPR009923">
    <property type="entry name" value="Dodecin"/>
</dbReference>
<dbReference type="PANTHER" id="PTHR39324">
    <property type="entry name" value="CALCIUM DODECIN"/>
    <property type="match status" value="1"/>
</dbReference>
<protein>
    <submittedName>
        <fullName evidence="1">Dodecin family protein</fullName>
    </submittedName>
</protein>
<dbReference type="PANTHER" id="PTHR39324:SF1">
    <property type="entry name" value="CALCIUM DODECIN"/>
    <property type="match status" value="1"/>
</dbReference>
<organism evidence="1 2">
    <name type="scientific">Rhodococcus daqingensis</name>
    <dbReference type="NCBI Taxonomy" id="2479363"/>
    <lineage>
        <taxon>Bacteria</taxon>
        <taxon>Bacillati</taxon>
        <taxon>Actinomycetota</taxon>
        <taxon>Actinomycetes</taxon>
        <taxon>Mycobacteriales</taxon>
        <taxon>Nocardiaceae</taxon>
        <taxon>Rhodococcus</taxon>
    </lineage>
</organism>
<evidence type="ECO:0000313" key="1">
    <source>
        <dbReference type="EMBL" id="MFC7450314.1"/>
    </source>
</evidence>
<evidence type="ECO:0000313" key="2">
    <source>
        <dbReference type="Proteomes" id="UP001596484"/>
    </source>
</evidence>
<dbReference type="EMBL" id="JBHTCS010000024">
    <property type="protein sequence ID" value="MFC7450314.1"/>
    <property type="molecule type" value="Genomic_DNA"/>
</dbReference>
<sequence length="66" mass="7069">MSVAKVLEITASSTVGTDDAVKQGIAKAAETVHGITGAWVKDTQVVIENNAITEWRVNLKITFVLE</sequence>
<dbReference type="Pfam" id="PF07311">
    <property type="entry name" value="Dodecin"/>
    <property type="match status" value="1"/>
</dbReference>
<dbReference type="SUPFAM" id="SSF89807">
    <property type="entry name" value="Dodecin-like"/>
    <property type="match status" value="1"/>
</dbReference>
<dbReference type="Gene3D" id="3.30.1660.10">
    <property type="entry name" value="Flavin-binding protein dodecin"/>
    <property type="match status" value="1"/>
</dbReference>
<gene>
    <name evidence="1" type="ORF">ACFQS9_20675</name>
</gene>
<comment type="caution">
    <text evidence="1">The sequence shown here is derived from an EMBL/GenBank/DDBJ whole genome shotgun (WGS) entry which is preliminary data.</text>
</comment>
<dbReference type="InterPro" id="IPR025543">
    <property type="entry name" value="Dodecin-like"/>
</dbReference>
<dbReference type="InterPro" id="IPR036694">
    <property type="entry name" value="Dodecin-like_sf"/>
</dbReference>
<name>A0ABW2S3L1_9NOCA</name>
<reference evidence="2" key="1">
    <citation type="journal article" date="2019" name="Int. J. Syst. Evol. Microbiol.">
        <title>The Global Catalogue of Microorganisms (GCM) 10K type strain sequencing project: providing services to taxonomists for standard genome sequencing and annotation.</title>
        <authorList>
            <consortium name="The Broad Institute Genomics Platform"/>
            <consortium name="The Broad Institute Genome Sequencing Center for Infectious Disease"/>
            <person name="Wu L."/>
            <person name="Ma J."/>
        </authorList>
    </citation>
    <scope>NUCLEOTIDE SEQUENCE [LARGE SCALE GENOMIC DNA]</scope>
    <source>
        <strain evidence="2">ICMP 19430</strain>
    </source>
</reference>
<proteinExistence type="predicted"/>
<dbReference type="Proteomes" id="UP001596484">
    <property type="component" value="Unassembled WGS sequence"/>
</dbReference>
<accession>A0ABW2S3L1</accession>
<dbReference type="RefSeq" id="WP_378408078.1">
    <property type="nucleotide sequence ID" value="NZ_JBHTCS010000024.1"/>
</dbReference>
<keyword evidence="2" id="KW-1185">Reference proteome</keyword>